<accession>A0A3N4IHT1</accession>
<keyword evidence="2" id="KW-1185">Reference proteome</keyword>
<proteinExistence type="predicted"/>
<dbReference type="AlphaFoldDB" id="A0A3N4IHT1"/>
<dbReference type="EMBL" id="ML119655">
    <property type="protein sequence ID" value="RPA85186.1"/>
    <property type="molecule type" value="Genomic_DNA"/>
</dbReference>
<evidence type="ECO:0000313" key="2">
    <source>
        <dbReference type="Proteomes" id="UP000275078"/>
    </source>
</evidence>
<gene>
    <name evidence="1" type="ORF">BJ508DRAFT_303220</name>
</gene>
<dbReference type="Proteomes" id="UP000275078">
    <property type="component" value="Unassembled WGS sequence"/>
</dbReference>
<organism evidence="1 2">
    <name type="scientific">Ascobolus immersus RN42</name>
    <dbReference type="NCBI Taxonomy" id="1160509"/>
    <lineage>
        <taxon>Eukaryota</taxon>
        <taxon>Fungi</taxon>
        <taxon>Dikarya</taxon>
        <taxon>Ascomycota</taxon>
        <taxon>Pezizomycotina</taxon>
        <taxon>Pezizomycetes</taxon>
        <taxon>Pezizales</taxon>
        <taxon>Ascobolaceae</taxon>
        <taxon>Ascobolus</taxon>
    </lineage>
</organism>
<name>A0A3N4IHT1_ASCIM</name>
<protein>
    <submittedName>
        <fullName evidence="1">Uncharacterized protein</fullName>
    </submittedName>
</protein>
<evidence type="ECO:0000313" key="1">
    <source>
        <dbReference type="EMBL" id="RPA85186.1"/>
    </source>
</evidence>
<sequence length="187" mass="22149">MGECISTGFIQSTSSSSNFSMCFINHKYIYDEETTHEREPSYHHFTRTSRVIDDRRLCDLINLLLRKCLRVKRTRKHYKHCIYTSSTELRISLYIRQHESRDEDNIGEMARSPATFVNMLRMRRTAVVLPSRWQFRVTSDGIFKMNETMQQEITSSQLAKRLVHPKYNIHTELTSKQVENIRDKGNP</sequence>
<reference evidence="1 2" key="1">
    <citation type="journal article" date="2018" name="Nat. Ecol. Evol.">
        <title>Pezizomycetes genomes reveal the molecular basis of ectomycorrhizal truffle lifestyle.</title>
        <authorList>
            <person name="Murat C."/>
            <person name="Payen T."/>
            <person name="Noel B."/>
            <person name="Kuo A."/>
            <person name="Morin E."/>
            <person name="Chen J."/>
            <person name="Kohler A."/>
            <person name="Krizsan K."/>
            <person name="Balestrini R."/>
            <person name="Da Silva C."/>
            <person name="Montanini B."/>
            <person name="Hainaut M."/>
            <person name="Levati E."/>
            <person name="Barry K.W."/>
            <person name="Belfiori B."/>
            <person name="Cichocki N."/>
            <person name="Clum A."/>
            <person name="Dockter R.B."/>
            <person name="Fauchery L."/>
            <person name="Guy J."/>
            <person name="Iotti M."/>
            <person name="Le Tacon F."/>
            <person name="Lindquist E.A."/>
            <person name="Lipzen A."/>
            <person name="Malagnac F."/>
            <person name="Mello A."/>
            <person name="Molinier V."/>
            <person name="Miyauchi S."/>
            <person name="Poulain J."/>
            <person name="Riccioni C."/>
            <person name="Rubini A."/>
            <person name="Sitrit Y."/>
            <person name="Splivallo R."/>
            <person name="Traeger S."/>
            <person name="Wang M."/>
            <person name="Zifcakova L."/>
            <person name="Wipf D."/>
            <person name="Zambonelli A."/>
            <person name="Paolocci F."/>
            <person name="Nowrousian M."/>
            <person name="Ottonello S."/>
            <person name="Baldrian P."/>
            <person name="Spatafora J.W."/>
            <person name="Henrissat B."/>
            <person name="Nagy L.G."/>
            <person name="Aury J.M."/>
            <person name="Wincker P."/>
            <person name="Grigoriev I.V."/>
            <person name="Bonfante P."/>
            <person name="Martin F.M."/>
        </authorList>
    </citation>
    <scope>NUCLEOTIDE SEQUENCE [LARGE SCALE GENOMIC DNA]</scope>
    <source>
        <strain evidence="1 2">RN42</strain>
    </source>
</reference>